<evidence type="ECO:0000313" key="3">
    <source>
        <dbReference type="Proteomes" id="UP001259347"/>
    </source>
</evidence>
<comment type="caution">
    <text evidence="2">The sequence shown here is derived from an EMBL/GenBank/DDBJ whole genome shotgun (WGS) entry which is preliminary data.</text>
</comment>
<dbReference type="Proteomes" id="UP001259347">
    <property type="component" value="Unassembled WGS sequence"/>
</dbReference>
<feature type="transmembrane region" description="Helical" evidence="1">
    <location>
        <begin position="7"/>
        <end position="26"/>
    </location>
</feature>
<gene>
    <name evidence="2" type="ORF">J2Y69_002117</name>
</gene>
<name>A0ABU1SE32_9MICO</name>
<keyword evidence="1" id="KW-0472">Membrane</keyword>
<reference evidence="2 3" key="1">
    <citation type="submission" date="2023-07" db="EMBL/GenBank/DDBJ databases">
        <title>Sorghum-associated microbial communities from plants grown in Nebraska, USA.</title>
        <authorList>
            <person name="Schachtman D."/>
        </authorList>
    </citation>
    <scope>NUCLEOTIDE SEQUENCE [LARGE SCALE GENOMIC DNA]</scope>
    <source>
        <strain evidence="2 3">2980</strain>
    </source>
</reference>
<dbReference type="EMBL" id="JAVDUM010000009">
    <property type="protein sequence ID" value="MDR6867513.1"/>
    <property type="molecule type" value="Genomic_DNA"/>
</dbReference>
<sequence>MTDSQRYLMVGIGGMILFSASRFASIPFLDGLGWGFGLIGAISLILAATTRHEAGQ</sequence>
<proteinExistence type="predicted"/>
<feature type="transmembrane region" description="Helical" evidence="1">
    <location>
        <begin position="32"/>
        <end position="50"/>
    </location>
</feature>
<protein>
    <submittedName>
        <fullName evidence="2">Uncharacterized protein</fullName>
    </submittedName>
</protein>
<keyword evidence="3" id="KW-1185">Reference proteome</keyword>
<evidence type="ECO:0000256" key="1">
    <source>
        <dbReference type="SAM" id="Phobius"/>
    </source>
</evidence>
<evidence type="ECO:0000313" key="2">
    <source>
        <dbReference type="EMBL" id="MDR6867513.1"/>
    </source>
</evidence>
<keyword evidence="1" id="KW-0812">Transmembrane</keyword>
<accession>A0ABU1SE32</accession>
<keyword evidence="1" id="KW-1133">Transmembrane helix</keyword>
<organism evidence="2 3">
    <name type="scientific">Microbacterium resistens</name>
    <dbReference type="NCBI Taxonomy" id="156977"/>
    <lineage>
        <taxon>Bacteria</taxon>
        <taxon>Bacillati</taxon>
        <taxon>Actinomycetota</taxon>
        <taxon>Actinomycetes</taxon>
        <taxon>Micrococcales</taxon>
        <taxon>Microbacteriaceae</taxon>
        <taxon>Microbacterium</taxon>
    </lineage>
</organism>
<dbReference type="RefSeq" id="WP_310020394.1">
    <property type="nucleotide sequence ID" value="NZ_JAVDUM010000009.1"/>
</dbReference>